<evidence type="ECO:0000313" key="2">
    <source>
        <dbReference type="Proteomes" id="UP001205486"/>
    </source>
</evidence>
<dbReference type="EMBL" id="JALJZS010000001">
    <property type="protein sequence ID" value="MCP1998618.1"/>
    <property type="molecule type" value="Genomic_DNA"/>
</dbReference>
<sequence>MDAGPEDGARLIAAPGGGASGTDSGGTGGGRSLNNCAEDT</sequence>
<organism evidence="1 2">
    <name type="scientific">Nitrobacter winogradskyi</name>
    <name type="common">Nitrobacter agilis</name>
    <dbReference type="NCBI Taxonomy" id="913"/>
    <lineage>
        <taxon>Bacteria</taxon>
        <taxon>Pseudomonadati</taxon>
        <taxon>Pseudomonadota</taxon>
        <taxon>Alphaproteobacteria</taxon>
        <taxon>Hyphomicrobiales</taxon>
        <taxon>Nitrobacteraceae</taxon>
        <taxon>Nitrobacter</taxon>
    </lineage>
</organism>
<protein>
    <submittedName>
        <fullName evidence="1">Uncharacterized protein</fullName>
    </submittedName>
</protein>
<evidence type="ECO:0000313" key="1">
    <source>
        <dbReference type="EMBL" id="MCP1998618.1"/>
    </source>
</evidence>
<reference evidence="1" key="1">
    <citation type="submission" date="2022-03" db="EMBL/GenBank/DDBJ databases">
        <title>Interactions between chemoautotrophic and heterotrophic bacteria.</title>
        <authorList>
            <person name="Santoro A."/>
        </authorList>
    </citation>
    <scope>NUCLEOTIDE SEQUENCE</scope>
    <source>
        <strain evidence="1">Nb-106</strain>
    </source>
</reference>
<accession>A0ACC6AGI6</accession>
<name>A0ACC6AGI6_NITWI</name>
<gene>
    <name evidence="1" type="ORF">J2S34_001040</name>
</gene>
<keyword evidence="2" id="KW-1185">Reference proteome</keyword>
<proteinExistence type="predicted"/>
<dbReference type="Proteomes" id="UP001205486">
    <property type="component" value="Unassembled WGS sequence"/>
</dbReference>
<comment type="caution">
    <text evidence="1">The sequence shown here is derived from an EMBL/GenBank/DDBJ whole genome shotgun (WGS) entry which is preliminary data.</text>
</comment>